<protein>
    <submittedName>
        <fullName evidence="3">Uncharacterized protein</fullName>
    </submittedName>
</protein>
<dbReference type="RefSeq" id="WP_249298658.1">
    <property type="nucleotide sequence ID" value="NZ_JACRSX010000038.1"/>
</dbReference>
<dbReference type="EMBL" id="JACRSX010000038">
    <property type="protein sequence ID" value="MBC8563673.1"/>
    <property type="molecule type" value="Genomic_DNA"/>
</dbReference>
<evidence type="ECO:0000256" key="2">
    <source>
        <dbReference type="SAM" id="SignalP"/>
    </source>
</evidence>
<name>A0ABR7N4Y0_9FIRM</name>
<feature type="chain" id="PRO_5046657418" evidence="2">
    <location>
        <begin position="26"/>
        <end position="88"/>
    </location>
</feature>
<evidence type="ECO:0000256" key="1">
    <source>
        <dbReference type="SAM" id="MobiDB-lite"/>
    </source>
</evidence>
<evidence type="ECO:0000313" key="3">
    <source>
        <dbReference type="EMBL" id="MBC8563673.1"/>
    </source>
</evidence>
<gene>
    <name evidence="3" type="ORF">H8704_13805</name>
</gene>
<feature type="signal peptide" evidence="2">
    <location>
        <begin position="1"/>
        <end position="25"/>
    </location>
</feature>
<keyword evidence="2" id="KW-0732">Signal</keyword>
<keyword evidence="4" id="KW-1185">Reference proteome</keyword>
<reference evidence="3 4" key="1">
    <citation type="submission" date="2020-08" db="EMBL/GenBank/DDBJ databases">
        <title>Genome public.</title>
        <authorList>
            <person name="Liu C."/>
            <person name="Sun Q."/>
        </authorList>
    </citation>
    <scope>NUCLEOTIDE SEQUENCE [LARGE SCALE GENOMIC DNA]</scope>
    <source>
        <strain evidence="3 4">NSJ-37</strain>
    </source>
</reference>
<organism evidence="3 4">
    <name type="scientific">Jutongia huaianensis</name>
    <dbReference type="NCBI Taxonomy" id="2763668"/>
    <lineage>
        <taxon>Bacteria</taxon>
        <taxon>Bacillati</taxon>
        <taxon>Bacillota</taxon>
        <taxon>Clostridia</taxon>
        <taxon>Lachnospirales</taxon>
        <taxon>Lachnospiraceae</taxon>
        <taxon>Jutongia</taxon>
    </lineage>
</organism>
<feature type="region of interest" description="Disordered" evidence="1">
    <location>
        <begin position="24"/>
        <end position="48"/>
    </location>
</feature>
<accession>A0ABR7N4Y0</accession>
<dbReference type="PROSITE" id="PS51257">
    <property type="entry name" value="PROKAR_LIPOPROTEIN"/>
    <property type="match status" value="1"/>
</dbReference>
<evidence type="ECO:0000313" key="4">
    <source>
        <dbReference type="Proteomes" id="UP000606193"/>
    </source>
</evidence>
<sequence length="88" mass="9765">MRSKLMGTMAVLSLTVLLTACGNNGQDTGLPKMEPVQTTESADKTAEQSGDEIADLLGKTLIPDGERDYYQNYFTKKYDKVRRDDISD</sequence>
<proteinExistence type="predicted"/>
<comment type="caution">
    <text evidence="3">The sequence shown here is derived from an EMBL/GenBank/DDBJ whole genome shotgun (WGS) entry which is preliminary data.</text>
</comment>
<feature type="non-terminal residue" evidence="3">
    <location>
        <position position="88"/>
    </location>
</feature>
<dbReference type="Proteomes" id="UP000606193">
    <property type="component" value="Unassembled WGS sequence"/>
</dbReference>